<dbReference type="InterPro" id="IPR012338">
    <property type="entry name" value="Beta-lactam/transpept-like"/>
</dbReference>
<evidence type="ECO:0000313" key="3">
    <source>
        <dbReference type="Proteomes" id="UP000007881"/>
    </source>
</evidence>
<keyword evidence="3" id="KW-1185">Reference proteome</keyword>
<dbReference type="STRING" id="1142394.PSMK_26650"/>
<dbReference type="AlphaFoldDB" id="I0IHT6"/>
<evidence type="ECO:0000259" key="1">
    <source>
        <dbReference type="Pfam" id="PF00144"/>
    </source>
</evidence>
<dbReference type="Proteomes" id="UP000007881">
    <property type="component" value="Chromosome"/>
</dbReference>
<dbReference type="RefSeq" id="WP_014438037.1">
    <property type="nucleotide sequence ID" value="NC_017080.1"/>
</dbReference>
<gene>
    <name evidence="2" type="ordered locus">PSMK_26650</name>
</gene>
<protein>
    <submittedName>
        <fullName evidence="2">Putative esterase</fullName>
    </submittedName>
</protein>
<reference evidence="2 3" key="1">
    <citation type="submission" date="2012-02" db="EMBL/GenBank/DDBJ databases">
        <title>Complete genome sequence of Phycisphaera mikurensis NBRC 102666.</title>
        <authorList>
            <person name="Ankai A."/>
            <person name="Hosoyama A."/>
            <person name="Terui Y."/>
            <person name="Sekine M."/>
            <person name="Fukai R."/>
            <person name="Kato Y."/>
            <person name="Nakamura S."/>
            <person name="Yamada-Narita S."/>
            <person name="Kawakoshi A."/>
            <person name="Fukunaga Y."/>
            <person name="Yamazaki S."/>
            <person name="Fujita N."/>
        </authorList>
    </citation>
    <scope>NUCLEOTIDE SEQUENCE [LARGE SCALE GENOMIC DNA]</scope>
    <source>
        <strain evidence="3">NBRC 102666 / KCTC 22515 / FYK2301M01</strain>
    </source>
</reference>
<accession>I0IHT6</accession>
<dbReference type="Pfam" id="PF00144">
    <property type="entry name" value="Beta-lactamase"/>
    <property type="match status" value="1"/>
</dbReference>
<proteinExistence type="predicted"/>
<dbReference type="PANTHER" id="PTHR43283">
    <property type="entry name" value="BETA-LACTAMASE-RELATED"/>
    <property type="match status" value="1"/>
</dbReference>
<name>I0IHT6_PHYMF</name>
<sequence>MSGLTRTRAIFEEGVAAGRHAGAQAVAFLGGEPVADEAFGSATRDGVMLWMSAGKPVTAVAVLAEVDAGRLGLDDEVASHLPGFERNGKAGTTIRHLLTHTSGFRAAVLDHPRTPWAEAVEAVNAARQEPRWSPGERAGYHVYTSWYTLGALLETASGLGVIEATEARALGPLGMRDCHCGMTPAAWAALHDAGRLVATLDTTQNPPADPGYAAEAWCTNPKPGANNRGPAAGLVRLYRMLLDEADPAGTLDGVRVLEPATAAAVSSRQREGLEDATFKATIDWGLGVAIDSKRHGRELVPYGFGPHASDGAFGHGGNQCAVGFADPAHGLAAAVVWDGMPGELAHQQRLHTTLAALYEDLGLA</sequence>
<dbReference type="InterPro" id="IPR050789">
    <property type="entry name" value="Diverse_Enzym_Activities"/>
</dbReference>
<dbReference type="eggNOG" id="COG1680">
    <property type="taxonomic scope" value="Bacteria"/>
</dbReference>
<dbReference type="Gene3D" id="3.40.710.10">
    <property type="entry name" value="DD-peptidase/beta-lactamase superfamily"/>
    <property type="match status" value="1"/>
</dbReference>
<evidence type="ECO:0000313" key="2">
    <source>
        <dbReference type="EMBL" id="BAM04824.1"/>
    </source>
</evidence>
<dbReference type="KEGG" id="phm:PSMK_26650"/>
<dbReference type="InterPro" id="IPR001466">
    <property type="entry name" value="Beta-lactam-related"/>
</dbReference>
<dbReference type="EMBL" id="AP012338">
    <property type="protein sequence ID" value="BAM04824.1"/>
    <property type="molecule type" value="Genomic_DNA"/>
</dbReference>
<dbReference type="PANTHER" id="PTHR43283:SF3">
    <property type="entry name" value="BETA-LACTAMASE FAMILY PROTEIN (AFU_ORTHOLOGUE AFUA_5G07500)"/>
    <property type="match status" value="1"/>
</dbReference>
<organism evidence="2 3">
    <name type="scientific">Phycisphaera mikurensis (strain NBRC 102666 / KCTC 22515 / FYK2301M01)</name>
    <dbReference type="NCBI Taxonomy" id="1142394"/>
    <lineage>
        <taxon>Bacteria</taxon>
        <taxon>Pseudomonadati</taxon>
        <taxon>Planctomycetota</taxon>
        <taxon>Phycisphaerae</taxon>
        <taxon>Phycisphaerales</taxon>
        <taxon>Phycisphaeraceae</taxon>
        <taxon>Phycisphaera</taxon>
    </lineage>
</organism>
<feature type="domain" description="Beta-lactamase-related" evidence="1">
    <location>
        <begin position="8"/>
        <end position="347"/>
    </location>
</feature>
<dbReference type="SUPFAM" id="SSF56601">
    <property type="entry name" value="beta-lactamase/transpeptidase-like"/>
    <property type="match status" value="1"/>
</dbReference>
<dbReference type="HOGENOM" id="CLU_035614_3_0_0"/>